<dbReference type="Gene3D" id="3.40.1350.60">
    <property type="match status" value="1"/>
</dbReference>
<dbReference type="Pfam" id="PF03749">
    <property type="entry name" value="SfsA"/>
    <property type="match status" value="1"/>
</dbReference>
<accession>A9QP50</accession>
<dbReference type="GO" id="GO:0003677">
    <property type="term" value="F:DNA binding"/>
    <property type="evidence" value="ECO:0007669"/>
    <property type="project" value="UniProtKB-KW"/>
</dbReference>
<keyword evidence="2" id="KW-0812">Transmembrane</keyword>
<dbReference type="HAMAP" id="MF_00095">
    <property type="entry name" value="SfsA"/>
    <property type="match status" value="1"/>
</dbReference>
<dbReference type="InterPro" id="IPR005224">
    <property type="entry name" value="SfsA"/>
</dbReference>
<feature type="domain" description="SfsA N-terminal OB" evidence="4">
    <location>
        <begin position="51"/>
        <end position="117"/>
    </location>
</feature>
<dbReference type="Gene3D" id="2.40.50.580">
    <property type="match status" value="1"/>
</dbReference>
<proteinExistence type="inferred from homology"/>
<dbReference type="EMBL" id="EU221239">
    <property type="protein sequence ID" value="ABX59218.1"/>
    <property type="molecule type" value="Genomic_DNA"/>
</dbReference>
<dbReference type="InterPro" id="IPR041465">
    <property type="entry name" value="SfsA_N"/>
</dbReference>
<name>A9QP50_9BACT</name>
<evidence type="ECO:0000313" key="6">
    <source>
        <dbReference type="EMBL" id="ADI19900.1"/>
    </source>
</evidence>
<sequence>MVSFPAKLNIFASLVRPDKISSPITIIAAVGLVIYIFLMKFESSLIKGTLIKRYKRFLADVTLENGSIVTAHVANPGSMLELSRPGSTIWLEFNNNPKRKLKYSWKLIETKNTFIGVDTHNANKIVKEALDNDSLNLNQKKYQSEVKYGENSRVDFLLHFEKSPKMYLEVKSVTLSRQKGLVEFPDSKTIRGAKHMDELADMVKRGFQATILFLVQRSDGDLFNIAEDIDPNYNKSYKHAIKSGVKVLCYDCVISKVGITIGKRLDLANASNSV</sequence>
<evidence type="ECO:0000256" key="2">
    <source>
        <dbReference type="SAM" id="Phobius"/>
    </source>
</evidence>
<keyword evidence="2" id="KW-0472">Membrane</keyword>
<keyword evidence="5" id="KW-0238">DNA-binding</keyword>
<evidence type="ECO:0000256" key="1">
    <source>
        <dbReference type="HAMAP-Rule" id="MF_00095"/>
    </source>
</evidence>
<reference evidence="5" key="1">
    <citation type="journal article" date="2008" name="Environ. Microbiol.">
        <title>Design and testing of 'genome-proxy' microarrays to profile marine microbial communities.</title>
        <authorList>
            <person name="Rich V.I."/>
            <person name="Konstantinidis K."/>
            <person name="DeLong E.F."/>
        </authorList>
    </citation>
    <scope>NUCLEOTIDE SEQUENCE</scope>
</reference>
<dbReference type="NCBIfam" id="TIGR00230">
    <property type="entry name" value="sfsA"/>
    <property type="match status" value="1"/>
</dbReference>
<feature type="domain" description="Sugar fermentation stimulation protein C-terminal" evidence="3">
    <location>
        <begin position="121"/>
        <end position="256"/>
    </location>
</feature>
<organism evidence="5">
    <name type="scientific">uncultured marine bacterium EB000_55B11</name>
    <dbReference type="NCBI Taxonomy" id="480665"/>
    <lineage>
        <taxon>Bacteria</taxon>
        <taxon>environmental samples</taxon>
    </lineage>
</organism>
<evidence type="ECO:0000313" key="5">
    <source>
        <dbReference type="EMBL" id="ABX59218.1"/>
    </source>
</evidence>
<dbReference type="PANTHER" id="PTHR30545">
    <property type="entry name" value="SUGAR FERMENTATION STIMULATION PROTEIN A"/>
    <property type="match status" value="1"/>
</dbReference>
<evidence type="ECO:0000259" key="4">
    <source>
        <dbReference type="Pfam" id="PF17746"/>
    </source>
</evidence>
<dbReference type="CDD" id="cd22359">
    <property type="entry name" value="SfsA-like_bacterial"/>
    <property type="match status" value="1"/>
</dbReference>
<keyword evidence="2" id="KW-1133">Transmembrane helix</keyword>
<reference evidence="6" key="2">
    <citation type="journal article" date="2011" name="Environ. Microbiol.">
        <title>Time-series analyses of Monterey Bay coastal microbial picoplankton using a 'genome proxy' microarray.</title>
        <authorList>
            <person name="Rich V.I."/>
            <person name="Pham V.D."/>
            <person name="Eppley J."/>
            <person name="Shi Y."/>
            <person name="DeLong E.F."/>
        </authorList>
    </citation>
    <scope>NUCLEOTIDE SEQUENCE</scope>
</reference>
<dbReference type="AlphaFoldDB" id="A9QP50"/>
<gene>
    <name evidence="1" type="primary">sfsA</name>
    <name evidence="5" type="ORF">MBMO_EB00055B11g007</name>
</gene>
<dbReference type="Pfam" id="PF17746">
    <property type="entry name" value="SfsA_N"/>
    <property type="match status" value="1"/>
</dbReference>
<evidence type="ECO:0000259" key="3">
    <source>
        <dbReference type="Pfam" id="PF03749"/>
    </source>
</evidence>
<feature type="transmembrane region" description="Helical" evidence="2">
    <location>
        <begin position="20"/>
        <end position="38"/>
    </location>
</feature>
<dbReference type="EMBL" id="GU474935">
    <property type="protein sequence ID" value="ADI19900.1"/>
    <property type="molecule type" value="Genomic_DNA"/>
</dbReference>
<dbReference type="InterPro" id="IPR040452">
    <property type="entry name" value="SfsA_C"/>
</dbReference>
<protein>
    <recommendedName>
        <fullName evidence="1">Sugar fermentation stimulation protein homolog</fullName>
    </recommendedName>
</protein>
<comment type="similarity">
    <text evidence="1">Belongs to the SfsA family.</text>
</comment>
<dbReference type="PANTHER" id="PTHR30545:SF2">
    <property type="entry name" value="SUGAR FERMENTATION STIMULATION PROTEIN A"/>
    <property type="match status" value="1"/>
</dbReference>